<dbReference type="InterPro" id="IPR002646">
    <property type="entry name" value="PolA_pol_head_dom"/>
</dbReference>
<dbReference type="InterPro" id="IPR032828">
    <property type="entry name" value="PolyA_RNA-bd"/>
</dbReference>
<evidence type="ECO:0000256" key="3">
    <source>
        <dbReference type="ARBA" id="ARBA00022694"/>
    </source>
</evidence>
<keyword evidence="5" id="KW-0479">Metal-binding</keyword>
<dbReference type="AlphaFoldDB" id="A0A0U1NK69"/>
<dbReference type="InterPro" id="IPR050264">
    <property type="entry name" value="Bact_CCA-adding_enz_type3_sf"/>
</dbReference>
<dbReference type="GO" id="GO:0046872">
    <property type="term" value="F:metal ion binding"/>
    <property type="evidence" value="ECO:0007669"/>
    <property type="project" value="UniProtKB-KW"/>
</dbReference>
<organism evidence="11 12">
    <name type="scientific">Nereida ignava</name>
    <dbReference type="NCBI Taxonomy" id="282199"/>
    <lineage>
        <taxon>Bacteria</taxon>
        <taxon>Pseudomonadati</taxon>
        <taxon>Pseudomonadota</taxon>
        <taxon>Alphaproteobacteria</taxon>
        <taxon>Rhodobacterales</taxon>
        <taxon>Roseobacteraceae</taxon>
        <taxon>Nereida</taxon>
    </lineage>
</organism>
<evidence type="ECO:0000256" key="6">
    <source>
        <dbReference type="ARBA" id="ARBA00022741"/>
    </source>
</evidence>
<dbReference type="PANTHER" id="PTHR46173">
    <property type="entry name" value="CCA TRNA NUCLEOTIDYLTRANSFERASE 1, MITOCHONDRIAL"/>
    <property type="match status" value="1"/>
</dbReference>
<keyword evidence="12" id="KW-1185">Reference proteome</keyword>
<dbReference type="Gene3D" id="3.30.460.10">
    <property type="entry name" value="Beta Polymerase, domain 2"/>
    <property type="match status" value="1"/>
</dbReference>
<keyword evidence="4 11" id="KW-0548">Nucleotidyltransferase</keyword>
<dbReference type="GO" id="GO:0000166">
    <property type="term" value="F:nucleotide binding"/>
    <property type="evidence" value="ECO:0007669"/>
    <property type="project" value="UniProtKB-KW"/>
</dbReference>
<dbReference type="Proteomes" id="UP000048949">
    <property type="component" value="Unassembled WGS sequence"/>
</dbReference>
<dbReference type="RefSeq" id="WP_048598539.1">
    <property type="nucleotide sequence ID" value="NZ_CBFHGK010000002.1"/>
</dbReference>
<gene>
    <name evidence="11" type="primary">cca</name>
    <name evidence="11" type="ORF">NIG5292_01179</name>
</gene>
<sequence length="380" mass="40213">MTQFDWLQAKAPQTVLALLNADGGAGYVVGGCVRNALMGRAITDLDMATSLVPTEVIARAAAAGLRVIPTGIEHGTVTVVAHGSPFEVTTFRSDVETDGRHAKVAFSTSIIEDAKRRDFTMNALYANQSGEVIDPLNGLPDLHAGRVRFIGDADDRVAEDYLRILRFFRFQAWYGIPELGVDADALAACAGGIEGLGQIARERIGAEVVKLMTAPDPSLAVSAMAQTGVLNAVVEGGVTNILPVFVHLSADLDVDPMARLAAVTGDVSTLRLSNAQQKRFAIYRAEMGSTTAAAALGHEYGFEVGALCLALRAAMFEQPLNGLNDVRRGAEAVFPLVAADLMPAYSGAKLGAALRDAKDRWIASDFALTKDDLIEGLENG</sequence>
<evidence type="ECO:0000259" key="9">
    <source>
        <dbReference type="Pfam" id="PF01743"/>
    </source>
</evidence>
<feature type="domain" description="tRNA nucleotidyltransferase/poly(A) polymerase RNA and SrmB- binding" evidence="10">
    <location>
        <begin position="193"/>
        <end position="233"/>
    </location>
</feature>
<feature type="domain" description="Poly A polymerase head" evidence="9">
    <location>
        <begin position="27"/>
        <end position="148"/>
    </location>
</feature>
<evidence type="ECO:0000313" key="12">
    <source>
        <dbReference type="Proteomes" id="UP000048949"/>
    </source>
</evidence>
<dbReference type="GO" id="GO:0004810">
    <property type="term" value="F:CCA tRNA nucleotidyltransferase activity"/>
    <property type="evidence" value="ECO:0007669"/>
    <property type="project" value="UniProtKB-EC"/>
</dbReference>
<evidence type="ECO:0000256" key="7">
    <source>
        <dbReference type="ARBA" id="ARBA00022842"/>
    </source>
</evidence>
<keyword evidence="7" id="KW-0460">Magnesium</keyword>
<reference evidence="11 12" key="1">
    <citation type="submission" date="2015-04" db="EMBL/GenBank/DDBJ databases">
        <authorList>
            <person name="Syromyatnikov M.Y."/>
            <person name="Popov V.N."/>
        </authorList>
    </citation>
    <scope>NUCLEOTIDE SEQUENCE [LARGE SCALE GENOMIC DNA]</scope>
    <source>
        <strain evidence="11 12">CECT 5292</strain>
    </source>
</reference>
<evidence type="ECO:0000259" key="10">
    <source>
        <dbReference type="Pfam" id="PF12627"/>
    </source>
</evidence>
<dbReference type="GO" id="GO:0000049">
    <property type="term" value="F:tRNA binding"/>
    <property type="evidence" value="ECO:0007669"/>
    <property type="project" value="TreeGrafter"/>
</dbReference>
<dbReference type="InterPro" id="IPR043519">
    <property type="entry name" value="NT_sf"/>
</dbReference>
<evidence type="ECO:0000256" key="2">
    <source>
        <dbReference type="ARBA" id="ARBA00022679"/>
    </source>
</evidence>
<protein>
    <submittedName>
        <fullName evidence="11">CCA-adding enzyme</fullName>
        <ecNumber evidence="11">2.7.7.72</ecNumber>
    </submittedName>
</protein>
<evidence type="ECO:0000256" key="8">
    <source>
        <dbReference type="RuleBase" id="RU003953"/>
    </source>
</evidence>
<dbReference type="SUPFAM" id="SSF81891">
    <property type="entry name" value="Poly A polymerase C-terminal region-like"/>
    <property type="match status" value="1"/>
</dbReference>
<evidence type="ECO:0000256" key="5">
    <source>
        <dbReference type="ARBA" id="ARBA00022723"/>
    </source>
</evidence>
<comment type="cofactor">
    <cofactor evidence="1">
        <name>Mg(2+)</name>
        <dbReference type="ChEBI" id="CHEBI:18420"/>
    </cofactor>
</comment>
<dbReference type="STRING" id="282199.GCA_001049735_01178"/>
<accession>A0A0U1NK69</accession>
<dbReference type="OrthoDB" id="9805698at2"/>
<dbReference type="GO" id="GO:0008033">
    <property type="term" value="P:tRNA processing"/>
    <property type="evidence" value="ECO:0007669"/>
    <property type="project" value="UniProtKB-KW"/>
</dbReference>
<keyword evidence="3" id="KW-0819">tRNA processing</keyword>
<dbReference type="PANTHER" id="PTHR46173:SF1">
    <property type="entry name" value="CCA TRNA NUCLEOTIDYLTRANSFERASE 1, MITOCHONDRIAL"/>
    <property type="match status" value="1"/>
</dbReference>
<evidence type="ECO:0000313" key="11">
    <source>
        <dbReference type="EMBL" id="CRK75136.1"/>
    </source>
</evidence>
<dbReference type="EMBL" id="CVQV01000005">
    <property type="protein sequence ID" value="CRK75136.1"/>
    <property type="molecule type" value="Genomic_DNA"/>
</dbReference>
<name>A0A0U1NK69_9RHOB</name>
<proteinExistence type="inferred from homology"/>
<keyword evidence="6" id="KW-0547">Nucleotide-binding</keyword>
<dbReference type="SUPFAM" id="SSF81301">
    <property type="entry name" value="Nucleotidyltransferase"/>
    <property type="match status" value="1"/>
</dbReference>
<keyword evidence="8" id="KW-0694">RNA-binding</keyword>
<evidence type="ECO:0000256" key="4">
    <source>
        <dbReference type="ARBA" id="ARBA00022695"/>
    </source>
</evidence>
<dbReference type="EC" id="2.7.7.72" evidence="11"/>
<keyword evidence="2 8" id="KW-0808">Transferase</keyword>
<dbReference type="Pfam" id="PF12627">
    <property type="entry name" value="PolyA_pol_RNAbd"/>
    <property type="match status" value="1"/>
</dbReference>
<dbReference type="CDD" id="cd05398">
    <property type="entry name" value="NT_ClassII-CCAase"/>
    <property type="match status" value="1"/>
</dbReference>
<dbReference type="Pfam" id="PF01743">
    <property type="entry name" value="PolyA_pol"/>
    <property type="match status" value="1"/>
</dbReference>
<dbReference type="Gene3D" id="1.10.3090.10">
    <property type="entry name" value="cca-adding enzyme, domain 2"/>
    <property type="match status" value="1"/>
</dbReference>
<evidence type="ECO:0000256" key="1">
    <source>
        <dbReference type="ARBA" id="ARBA00001946"/>
    </source>
</evidence>
<comment type="similarity">
    <text evidence="8">Belongs to the tRNA nucleotidyltransferase/poly(A) polymerase family.</text>
</comment>